<name>A0AAD0PEF7_PSEPU</name>
<evidence type="ECO:0000313" key="2">
    <source>
        <dbReference type="Proteomes" id="UP000251617"/>
    </source>
</evidence>
<dbReference type="Proteomes" id="UP000251617">
    <property type="component" value="Chromosome"/>
</dbReference>
<evidence type="ECO:0000313" key="1">
    <source>
        <dbReference type="EMBL" id="AXA25161.1"/>
    </source>
</evidence>
<proteinExistence type="predicted"/>
<organism evidence="1 2">
    <name type="scientific">Pseudomonas putida</name>
    <name type="common">Arthrobacter siderocapsulatus</name>
    <dbReference type="NCBI Taxonomy" id="303"/>
    <lineage>
        <taxon>Bacteria</taxon>
        <taxon>Pseudomonadati</taxon>
        <taxon>Pseudomonadota</taxon>
        <taxon>Gammaproteobacteria</taxon>
        <taxon>Pseudomonadales</taxon>
        <taxon>Pseudomonadaceae</taxon>
        <taxon>Pseudomonas</taxon>
    </lineage>
</organism>
<gene>
    <name evidence="1" type="ORF">C1S65_13925</name>
</gene>
<protein>
    <submittedName>
        <fullName evidence="1">Uncharacterized protein</fullName>
    </submittedName>
</protein>
<sequence>MLGLATILLLGGCQSGPKADAAPPVDPKARQAFIEQTMGMLHHDMLAATGGQMAGVLNLEVTLDRDSRPIACSTHRAKASLAVQFPQDMTATDRKLLASTVQSQCWKTVYPKVPAGMQGDKGEVQLVAPLVLLRPPYVSEREQQRRQQHADNQFLWRTLMRDEPVDSVGLALIRYQADAAGRVTGCLVELAPHPVRKDAFRMDGALQARLNRQCLNLDLGQMPGFAPDAHGNFAGNGLLEYAPWKVGRD</sequence>
<dbReference type="AlphaFoldDB" id="A0AAD0PEF7"/>
<reference evidence="1 2" key="1">
    <citation type="submission" date="2018-06" db="EMBL/GenBank/DDBJ databases">
        <title>The genome of Pseudomonas putida NX-1, a lignin degrader.</title>
        <authorList>
            <person name="Xu Z."/>
        </authorList>
    </citation>
    <scope>NUCLEOTIDE SEQUENCE [LARGE SCALE GENOMIC DNA]</scope>
    <source>
        <strain evidence="1 2">NX-1</strain>
    </source>
</reference>
<accession>A0AAD0PEF7</accession>
<dbReference type="EMBL" id="CP030750">
    <property type="protein sequence ID" value="AXA25161.1"/>
    <property type="molecule type" value="Genomic_DNA"/>
</dbReference>